<reference evidence="4" key="1">
    <citation type="journal article" date="2022" name="Cell">
        <title>Design, construction, and in vivo augmentation of a complex gut microbiome.</title>
        <authorList>
            <person name="Cheng A.G."/>
            <person name="Ho P.Y."/>
            <person name="Aranda-Diaz A."/>
            <person name="Jain S."/>
            <person name="Yu F.B."/>
            <person name="Meng X."/>
            <person name="Wang M."/>
            <person name="Iakiviak M."/>
            <person name="Nagashima K."/>
            <person name="Zhao A."/>
            <person name="Murugkar P."/>
            <person name="Patil A."/>
            <person name="Atabakhsh K."/>
            <person name="Weakley A."/>
            <person name="Yan J."/>
            <person name="Brumbaugh A.R."/>
            <person name="Higginbottom S."/>
            <person name="Dimas A."/>
            <person name="Shiver A.L."/>
            <person name="Deutschbauer A."/>
            <person name="Neff N."/>
            <person name="Sonnenburg J.L."/>
            <person name="Huang K.C."/>
            <person name="Fischbach M.A."/>
        </authorList>
    </citation>
    <scope>NUCLEOTIDE SEQUENCE</scope>
    <source>
        <strain evidence="4">AP11</strain>
    </source>
</reference>
<dbReference type="EMBL" id="CP102294">
    <property type="protein sequence ID" value="UWN56677.1"/>
    <property type="molecule type" value="Genomic_DNA"/>
</dbReference>
<dbReference type="PANTHER" id="PTHR30273:SF2">
    <property type="entry name" value="PROTEIN FECR"/>
    <property type="match status" value="1"/>
</dbReference>
<sequence>MNGNDTIESLTAAYLEGRLSPEEAERLLETIERDEQARRTLFEMKNLYDMGRMNPLDQRQIEAGWERLVRQTSIRSGENRTAGRTSDRTPLRRMARTALRYAAVALIALSAGFAMSRHVVLHRAAGYNEVAAEAKNHSEVVLSDGTRVTLNASSRLRYPTSFDGSAREVWLDGEAYFDVSRDPRKPFVVHTERQRIRVLGTSFNVMAYDGDTFNIVTLLSGAVQLDVLGTEGSLLESVRMKPFEQCRFDTRTGELTATLLSDEDRNRTWTDGVFRFRDEPLSMIVSRLEKYYGIEIAVDDSLGSVRYTGAFPLEQKITEVLETLNFEKRFTVVQHGNDFALEKK</sequence>
<evidence type="ECO:0000259" key="3">
    <source>
        <dbReference type="Pfam" id="PF16344"/>
    </source>
</evidence>
<dbReference type="Pfam" id="PF04773">
    <property type="entry name" value="FecR"/>
    <property type="match status" value="1"/>
</dbReference>
<keyword evidence="1" id="KW-0812">Transmembrane</keyword>
<evidence type="ECO:0000313" key="4">
    <source>
        <dbReference type="EMBL" id="UWN56677.1"/>
    </source>
</evidence>
<dbReference type="Gene3D" id="2.60.120.1440">
    <property type="match status" value="1"/>
</dbReference>
<proteinExistence type="predicted"/>
<dbReference type="GeneID" id="82891758"/>
<keyword evidence="5" id="KW-1185">Reference proteome</keyword>
<dbReference type="PANTHER" id="PTHR30273">
    <property type="entry name" value="PERIPLASMIC SIGNAL SENSOR AND SIGMA FACTOR ACTIVATOR FECR-RELATED"/>
    <property type="match status" value="1"/>
</dbReference>
<dbReference type="Pfam" id="PF16344">
    <property type="entry name" value="FecR_C"/>
    <property type="match status" value="1"/>
</dbReference>
<dbReference type="Gene3D" id="3.55.50.30">
    <property type="match status" value="1"/>
</dbReference>
<gene>
    <name evidence="4" type="ORF">NQ491_08450</name>
</gene>
<evidence type="ECO:0000259" key="2">
    <source>
        <dbReference type="Pfam" id="PF04773"/>
    </source>
</evidence>
<dbReference type="Proteomes" id="UP001059295">
    <property type="component" value="Chromosome"/>
</dbReference>
<name>A0ABY5UXJ7_9BACT</name>
<feature type="domain" description="Protein FecR C-terminal" evidence="3">
    <location>
        <begin position="274"/>
        <end position="337"/>
    </location>
</feature>
<dbReference type="InterPro" id="IPR032508">
    <property type="entry name" value="FecR_C"/>
</dbReference>
<feature type="transmembrane region" description="Helical" evidence="1">
    <location>
        <begin position="98"/>
        <end position="115"/>
    </location>
</feature>
<keyword evidence="1" id="KW-1133">Transmembrane helix</keyword>
<organism evidence="4 5">
    <name type="scientific">Alistipes ihumii AP11</name>
    <dbReference type="NCBI Taxonomy" id="1211813"/>
    <lineage>
        <taxon>Bacteria</taxon>
        <taxon>Pseudomonadati</taxon>
        <taxon>Bacteroidota</taxon>
        <taxon>Bacteroidia</taxon>
        <taxon>Bacteroidales</taxon>
        <taxon>Rikenellaceae</taxon>
        <taxon>Alistipes</taxon>
    </lineage>
</organism>
<dbReference type="InterPro" id="IPR006860">
    <property type="entry name" value="FecR"/>
</dbReference>
<dbReference type="RefSeq" id="WP_019246607.1">
    <property type="nucleotide sequence ID" value="NZ_CAPH01000018.1"/>
</dbReference>
<evidence type="ECO:0000256" key="1">
    <source>
        <dbReference type="SAM" id="Phobius"/>
    </source>
</evidence>
<accession>A0ABY5UXJ7</accession>
<protein>
    <submittedName>
        <fullName evidence="4">FecR domain-containing protein</fullName>
    </submittedName>
</protein>
<dbReference type="InterPro" id="IPR012373">
    <property type="entry name" value="Ferrdict_sens_TM"/>
</dbReference>
<feature type="domain" description="FecR protein" evidence="2">
    <location>
        <begin position="130"/>
        <end position="224"/>
    </location>
</feature>
<keyword evidence="1" id="KW-0472">Membrane</keyword>
<dbReference type="PIRSF" id="PIRSF018266">
    <property type="entry name" value="FecR"/>
    <property type="match status" value="1"/>
</dbReference>
<evidence type="ECO:0000313" key="5">
    <source>
        <dbReference type="Proteomes" id="UP001059295"/>
    </source>
</evidence>